<dbReference type="Proteomes" id="UP000283426">
    <property type="component" value="Unassembled WGS sequence"/>
</dbReference>
<protein>
    <submittedName>
        <fullName evidence="1">DUF6266 family protein</fullName>
    </submittedName>
</protein>
<dbReference type="EMBL" id="JAQMRD010000009">
    <property type="protein sequence ID" value="MDB9223092.1"/>
    <property type="molecule type" value="Genomic_DNA"/>
</dbReference>
<dbReference type="AlphaFoldDB" id="A0A412WPG3"/>
<comment type="caution">
    <text evidence="2">The sequence shown here is derived from an EMBL/GenBank/DDBJ whole genome shotgun (WGS) entry which is preliminary data.</text>
</comment>
<sequence length="208" mass="23025">MGKIKPDLAGAYVSKVGGVAYYIKDGVNYVRSLSKSEYKSNTPLQAEVKARFKSASQMAGQMKEIAKVGFPQRKRGITPKNAWHSANKECFRKTDEGIEIDFEKLQFSNGSLYPPEVTLTYDQESQTYTASYPEMPAESNCHPDDVVYVLLLDTEQLFTRLVPIGQRGEAGETVIEVSDLWSGAVMAYCFATSADGKTASRTLHLEIS</sequence>
<evidence type="ECO:0000313" key="1">
    <source>
        <dbReference type="EMBL" id="MDB9223092.1"/>
    </source>
</evidence>
<dbReference type="RefSeq" id="WP_118107488.1">
    <property type="nucleotide sequence ID" value="NZ_CABJFF010000010.1"/>
</dbReference>
<gene>
    <name evidence="2" type="ORF">DWW24_04300</name>
    <name evidence="1" type="ORF">PN645_08750</name>
</gene>
<reference evidence="2 3" key="1">
    <citation type="submission" date="2018-08" db="EMBL/GenBank/DDBJ databases">
        <title>A genome reference for cultivated species of the human gut microbiota.</title>
        <authorList>
            <person name="Zou Y."/>
            <person name="Xue W."/>
            <person name="Luo G."/>
        </authorList>
    </citation>
    <scope>NUCLEOTIDE SEQUENCE [LARGE SCALE GENOMIC DNA]</scope>
    <source>
        <strain evidence="2 3">AF14-6AC</strain>
    </source>
</reference>
<evidence type="ECO:0000313" key="2">
    <source>
        <dbReference type="EMBL" id="RGV29084.1"/>
    </source>
</evidence>
<evidence type="ECO:0000313" key="3">
    <source>
        <dbReference type="Proteomes" id="UP000283426"/>
    </source>
</evidence>
<accession>A0A412WPG3</accession>
<reference evidence="1" key="2">
    <citation type="submission" date="2023-01" db="EMBL/GenBank/DDBJ databases">
        <title>Human gut microbiome strain richness.</title>
        <authorList>
            <person name="Chen-Liaw A."/>
        </authorList>
    </citation>
    <scope>NUCLEOTIDE SEQUENCE</scope>
    <source>
        <strain evidence="1">RTP21484st1_B7_RTP21484_190118</strain>
    </source>
</reference>
<organism evidence="2 3">
    <name type="scientific">Odoribacter splanchnicus</name>
    <dbReference type="NCBI Taxonomy" id="28118"/>
    <lineage>
        <taxon>Bacteria</taxon>
        <taxon>Pseudomonadati</taxon>
        <taxon>Bacteroidota</taxon>
        <taxon>Bacteroidia</taxon>
        <taxon>Bacteroidales</taxon>
        <taxon>Odoribacteraceae</taxon>
        <taxon>Odoribacter</taxon>
    </lineage>
</organism>
<name>A0A412WPG3_9BACT</name>
<proteinExistence type="predicted"/>
<dbReference type="Proteomes" id="UP001212263">
    <property type="component" value="Unassembled WGS sequence"/>
</dbReference>
<dbReference type="EMBL" id="QRYW01000007">
    <property type="protein sequence ID" value="RGV29084.1"/>
    <property type="molecule type" value="Genomic_DNA"/>
</dbReference>